<evidence type="ECO:0000256" key="1">
    <source>
        <dbReference type="SAM" id="MobiDB-lite"/>
    </source>
</evidence>
<protein>
    <recommendedName>
        <fullName evidence="4">Transposase family Tnp2 protein</fullName>
    </recommendedName>
</protein>
<evidence type="ECO:0000313" key="3">
    <source>
        <dbReference type="Proteomes" id="UP000029665"/>
    </source>
</evidence>
<proteinExistence type="predicted"/>
<comment type="caution">
    <text evidence="2">The sequence shown here is derived from an EMBL/GenBank/DDBJ whole genome shotgun (WGS) entry which is preliminary data.</text>
</comment>
<dbReference type="Pfam" id="PF02992">
    <property type="entry name" value="Transposase_21"/>
    <property type="match status" value="1"/>
</dbReference>
<accession>A0A060SJR7</accession>
<dbReference type="HOGENOM" id="CLU_007337_0_2_1"/>
<dbReference type="OrthoDB" id="2753930at2759"/>
<organism evidence="2 3">
    <name type="scientific">Pycnoporus cinnabarinus</name>
    <name type="common">Cinnabar-red polypore</name>
    <name type="synonym">Trametes cinnabarina</name>
    <dbReference type="NCBI Taxonomy" id="5643"/>
    <lineage>
        <taxon>Eukaryota</taxon>
        <taxon>Fungi</taxon>
        <taxon>Dikarya</taxon>
        <taxon>Basidiomycota</taxon>
        <taxon>Agaricomycotina</taxon>
        <taxon>Agaricomycetes</taxon>
        <taxon>Polyporales</taxon>
        <taxon>Polyporaceae</taxon>
        <taxon>Trametes</taxon>
    </lineage>
</organism>
<gene>
    <name evidence="2" type="ORF">BN946_scf184874.g1</name>
</gene>
<dbReference type="EMBL" id="CCBP010000198">
    <property type="protein sequence ID" value="CDO74655.1"/>
    <property type="molecule type" value="Genomic_DNA"/>
</dbReference>
<evidence type="ECO:0000313" key="2">
    <source>
        <dbReference type="EMBL" id="CDO74655.1"/>
    </source>
</evidence>
<feature type="region of interest" description="Disordered" evidence="1">
    <location>
        <begin position="1"/>
        <end position="23"/>
    </location>
</feature>
<keyword evidence="3" id="KW-1185">Reference proteome</keyword>
<dbReference type="InterPro" id="IPR004242">
    <property type="entry name" value="Transposase_21"/>
</dbReference>
<dbReference type="STRING" id="5643.A0A060SJR7"/>
<dbReference type="AlphaFoldDB" id="A0A060SJR7"/>
<dbReference type="Proteomes" id="UP000029665">
    <property type="component" value="Unassembled WGS sequence"/>
</dbReference>
<dbReference type="OMA" id="YRVERTH"/>
<sequence length="1072" mass="121394">MTRMLDSIPPSWPNNVSEPSGLHGARRAVDEMVHAHVLTPVSESKYRKHAVYRRADLFRALENANNHQQARAGPSMGAQARNSPGRAEKRMRVRPPSPQIPIHDPMVARVGQAGVDVPPDVLEGSAAARNGPSTRSPSPPAQSGGPEPAQELPFHGEDDILGLEPPQEPLEVEDPEYGCHEQTGAPTEAKLEELRVQQQFSKLLETANLDDSGMSKEAIARLRCPRRTLPDLSLRENRDLRFSLRLWLENGHSEKAYRGNRLAAMEHNDRLELPTYEAMEDLIAELTGVEPIKTDMCVNSCCAYTGPYSILEHCPYCVEHEPRYRMEGRKKVARRTYDTLPFGGQAQTMYLSRENAARMGRRKAAVKKLLEALGIGEEILSLDDFFCSDDYLDALGSGQISIDDFTLMLSIDGAQLYEHKASDCWIYIWVIFELGPDQRYKKRYVFPGAIIPGPHKPRNLESFLFPGLYHVAALQREGLKIWDSLEQREFVTRPVIIFATADSPAMAYLNGLVGHHGAQGCRLYCALRGRRKPHGPHYYPAMLKPLNYYERGCDHDDVTFDDILSLPEGYEGSWSDHVEERYRANLDYVLQSPNQTQFARRRLETGIAKPSIFDGLPVNFGVPRCFPGDIMHHVSLNLTDLIISLLRGSMRCDKTDDVADWPWACLADDEIWAEHGALVAGATKYLPGSFGRPPRNPAEKINSGYKAWEYLYYVFGLLPGLLWATQKPLYYGHFCKLVAGVRVALLLVIPVNRRQRAHTLLLEFVQEFEEMYYQCRTDRLHFIRQSLHTLIHLIPEGLRMGPASLYSQWVLETLIGNLTAEIRSHVSPFANLSNRATRRSQTNALTSMFPELAPPTDALPNGAIDLGDDYILLHACDRRVRRIYGLEADALRQYLEGPLDLDLGAWNPAVRKWARVRLPNGQIVRTAWKECTGEARGNNVRRSRMVKLKDSRFAEVQYFFRLTSSEGTSFNLAMLSFFTPPDPAILTETQDVLLACRYQGDRSRAVVNIKEIMSVVAMVPLPLRREEAEDPHREELYSDRFFAVEKLGLDMVWFGREDVAEELDNMDVDENE</sequence>
<feature type="region of interest" description="Disordered" evidence="1">
    <location>
        <begin position="116"/>
        <end position="182"/>
    </location>
</feature>
<feature type="region of interest" description="Disordered" evidence="1">
    <location>
        <begin position="66"/>
        <end position="104"/>
    </location>
</feature>
<evidence type="ECO:0008006" key="4">
    <source>
        <dbReference type="Google" id="ProtNLM"/>
    </source>
</evidence>
<name>A0A060SJR7_PYCCI</name>
<reference evidence="2" key="1">
    <citation type="submission" date="2014-01" db="EMBL/GenBank/DDBJ databases">
        <title>The genome of the white-rot fungus Pycnoporus cinnabarinus: a basidiomycete model with a versatile arsenal for lignocellulosic biomass breakdown.</title>
        <authorList>
            <person name="Levasseur A."/>
            <person name="Lomascolo A."/>
            <person name="Ruiz-Duenas F.J."/>
            <person name="Uzan E."/>
            <person name="Piumi F."/>
            <person name="Kues U."/>
            <person name="Ram A.F.J."/>
            <person name="Murat C."/>
            <person name="Haon M."/>
            <person name="Benoit I."/>
            <person name="Arfi Y."/>
            <person name="Chevret D."/>
            <person name="Drula E."/>
            <person name="Kwon M.J."/>
            <person name="Gouret P."/>
            <person name="Lesage-Meessen L."/>
            <person name="Lombard V."/>
            <person name="Mariette J."/>
            <person name="Noirot C."/>
            <person name="Park J."/>
            <person name="Patyshakuliyeva A."/>
            <person name="Wieneger R.A.B."/>
            <person name="Wosten H.A.B."/>
            <person name="Martin F."/>
            <person name="Coutinho P.M."/>
            <person name="de Vries R."/>
            <person name="Martinez A.T."/>
            <person name="Klopp C."/>
            <person name="Pontarotti P."/>
            <person name="Henrissat B."/>
            <person name="Record E."/>
        </authorList>
    </citation>
    <scope>NUCLEOTIDE SEQUENCE [LARGE SCALE GENOMIC DNA]</scope>
    <source>
        <strain evidence="2">BRFM137</strain>
    </source>
</reference>